<evidence type="ECO:0000313" key="2">
    <source>
        <dbReference type="EMBL" id="CAF2157834.1"/>
    </source>
</evidence>
<feature type="region of interest" description="Disordered" evidence="1">
    <location>
        <begin position="28"/>
        <end position="63"/>
    </location>
</feature>
<accession>A0A816YEW8</accession>
<protein>
    <submittedName>
        <fullName evidence="2">(rape) hypothetical protein</fullName>
    </submittedName>
</protein>
<reference evidence="2" key="1">
    <citation type="submission" date="2021-01" db="EMBL/GenBank/DDBJ databases">
        <authorList>
            <consortium name="Genoscope - CEA"/>
            <person name="William W."/>
        </authorList>
    </citation>
    <scope>NUCLEOTIDE SEQUENCE</scope>
</reference>
<proteinExistence type="predicted"/>
<sequence length="63" mass="7128">MVARLHVRVTKHTNRIYLQTSTNHPVLCGTSIQTDQPSEERVSRNGSRKPNHTGPANIFNFTL</sequence>
<dbReference type="EMBL" id="HG994361">
    <property type="protein sequence ID" value="CAF2157834.1"/>
    <property type="molecule type" value="Genomic_DNA"/>
</dbReference>
<dbReference type="AlphaFoldDB" id="A0A816YEW8"/>
<gene>
    <name evidence="2" type="ORF">DARMORV10_A07P05270.1</name>
</gene>
<evidence type="ECO:0000256" key="1">
    <source>
        <dbReference type="SAM" id="MobiDB-lite"/>
    </source>
</evidence>
<name>A0A816YEW8_BRANA</name>
<dbReference type="Proteomes" id="UP001295469">
    <property type="component" value="Chromosome A07"/>
</dbReference>
<organism evidence="2">
    <name type="scientific">Brassica napus</name>
    <name type="common">Rape</name>
    <dbReference type="NCBI Taxonomy" id="3708"/>
    <lineage>
        <taxon>Eukaryota</taxon>
        <taxon>Viridiplantae</taxon>
        <taxon>Streptophyta</taxon>
        <taxon>Embryophyta</taxon>
        <taxon>Tracheophyta</taxon>
        <taxon>Spermatophyta</taxon>
        <taxon>Magnoliopsida</taxon>
        <taxon>eudicotyledons</taxon>
        <taxon>Gunneridae</taxon>
        <taxon>Pentapetalae</taxon>
        <taxon>rosids</taxon>
        <taxon>malvids</taxon>
        <taxon>Brassicales</taxon>
        <taxon>Brassicaceae</taxon>
        <taxon>Brassiceae</taxon>
        <taxon>Brassica</taxon>
    </lineage>
</organism>